<protein>
    <submittedName>
        <fullName evidence="2">Uncharacterized protein</fullName>
    </submittedName>
</protein>
<evidence type="ECO:0000313" key="2">
    <source>
        <dbReference type="EMBL" id="EFJ00740.1"/>
    </source>
</evidence>
<dbReference type="HOGENOM" id="CLU_691097_0_0_1"/>
<dbReference type="OrthoDB" id="2803878at2759"/>
<feature type="region of interest" description="Disordered" evidence="1">
    <location>
        <begin position="57"/>
        <end position="88"/>
    </location>
</feature>
<dbReference type="InParanoid" id="D8PUK1"/>
<dbReference type="GeneID" id="9587216"/>
<reference evidence="2 3" key="1">
    <citation type="journal article" date="2010" name="Nat. Biotechnol.">
        <title>Genome sequence of the model mushroom Schizophyllum commune.</title>
        <authorList>
            <person name="Ohm R.A."/>
            <person name="de Jong J.F."/>
            <person name="Lugones L.G."/>
            <person name="Aerts A."/>
            <person name="Kothe E."/>
            <person name="Stajich J.E."/>
            <person name="de Vries R.P."/>
            <person name="Record E."/>
            <person name="Levasseur A."/>
            <person name="Baker S.E."/>
            <person name="Bartholomew K.A."/>
            <person name="Coutinho P.M."/>
            <person name="Erdmann S."/>
            <person name="Fowler T.J."/>
            <person name="Gathman A.C."/>
            <person name="Lombard V."/>
            <person name="Henrissat B."/>
            <person name="Knabe N."/>
            <person name="Kuees U."/>
            <person name="Lilly W.W."/>
            <person name="Lindquist E."/>
            <person name="Lucas S."/>
            <person name="Magnuson J.K."/>
            <person name="Piumi F."/>
            <person name="Raudaskoski M."/>
            <person name="Salamov A."/>
            <person name="Schmutz J."/>
            <person name="Schwarze F.W.M.R."/>
            <person name="vanKuyk P.A."/>
            <person name="Horton J.S."/>
            <person name="Grigoriev I.V."/>
            <person name="Woesten H.A.B."/>
        </authorList>
    </citation>
    <scope>NUCLEOTIDE SEQUENCE [LARGE SCALE GENOMIC DNA]</scope>
    <source>
        <strain evidence="3">H4-8 / FGSC 9210</strain>
    </source>
</reference>
<dbReference type="RefSeq" id="XP_003035642.1">
    <property type="nucleotide sequence ID" value="XM_003035596.1"/>
</dbReference>
<name>D8PUK1_SCHCM</name>
<proteinExistence type="predicted"/>
<dbReference type="Proteomes" id="UP000007431">
    <property type="component" value="Unassembled WGS sequence"/>
</dbReference>
<accession>D8PUK1</accession>
<dbReference type="KEGG" id="scm:SCHCO_02608454"/>
<gene>
    <name evidence="2" type="ORF">SCHCODRAFT_255843</name>
</gene>
<evidence type="ECO:0000313" key="3">
    <source>
        <dbReference type="Proteomes" id="UP000007431"/>
    </source>
</evidence>
<keyword evidence="3" id="KW-1185">Reference proteome</keyword>
<sequence length="357" mass="40380">MDLPYDHKRFLHRLRKLTEMELPPLASRKQATQFQRESKARMAALKAHIKPHANVIGRAPRAGKKAAAAAEAAGGTHQSGDRDPPPDRLAAILARPRDERSVEDVWRIAVDPPEPLSRAETEDGALHRLLCGIEQHSSKVWHSSSPADEVTQSMAAYNAVDAHGDDGVLLVQLHNRIHTSEVSRDLVGLRRHLQIQADTIEFGLRWLTLGGQGGRSVQKEEFFKSVWFSQYPQVYVTALDKAGVEQDPDFVRWKQNVMRPIVTGRNRLVQVYKKFGLLVLLDPFWTVKSLQPNSRTREFTAILNAFLQLQEADRDFDHAVIAFLKGFQSRSVAERLFEVENEEEETEMPADTSTDEQ</sequence>
<dbReference type="EMBL" id="GL377303">
    <property type="protein sequence ID" value="EFJ00740.1"/>
    <property type="molecule type" value="Genomic_DNA"/>
</dbReference>
<organism evidence="3">
    <name type="scientific">Schizophyllum commune (strain H4-8 / FGSC 9210)</name>
    <name type="common">Split gill fungus</name>
    <dbReference type="NCBI Taxonomy" id="578458"/>
    <lineage>
        <taxon>Eukaryota</taxon>
        <taxon>Fungi</taxon>
        <taxon>Dikarya</taxon>
        <taxon>Basidiomycota</taxon>
        <taxon>Agaricomycotina</taxon>
        <taxon>Agaricomycetes</taxon>
        <taxon>Agaricomycetidae</taxon>
        <taxon>Agaricales</taxon>
        <taxon>Schizophyllaceae</taxon>
        <taxon>Schizophyllum</taxon>
    </lineage>
</organism>
<dbReference type="AlphaFoldDB" id="D8PUK1"/>
<evidence type="ECO:0000256" key="1">
    <source>
        <dbReference type="SAM" id="MobiDB-lite"/>
    </source>
</evidence>
<dbReference type="VEuPathDB" id="FungiDB:SCHCODRAFT_02608454"/>
<feature type="compositionally biased region" description="Low complexity" evidence="1">
    <location>
        <begin position="57"/>
        <end position="75"/>
    </location>
</feature>